<feature type="signal peptide" evidence="1">
    <location>
        <begin position="1"/>
        <end position="18"/>
    </location>
</feature>
<reference evidence="2" key="1">
    <citation type="journal article" date="2021" name="PeerJ">
        <title>Extensive microbial diversity within the chicken gut microbiome revealed by metagenomics and culture.</title>
        <authorList>
            <person name="Gilroy R."/>
            <person name="Ravi A."/>
            <person name="Getino M."/>
            <person name="Pursley I."/>
            <person name="Horton D.L."/>
            <person name="Alikhan N.F."/>
            <person name="Baker D."/>
            <person name="Gharbi K."/>
            <person name="Hall N."/>
            <person name="Watson M."/>
            <person name="Adriaenssens E.M."/>
            <person name="Foster-Nyarko E."/>
            <person name="Jarju S."/>
            <person name="Secka A."/>
            <person name="Antonio M."/>
            <person name="Oren A."/>
            <person name="Chaudhuri R.R."/>
            <person name="La Ragione R."/>
            <person name="Hildebrand F."/>
            <person name="Pallen M.J."/>
        </authorList>
    </citation>
    <scope>NUCLEOTIDE SEQUENCE</scope>
    <source>
        <strain evidence="2">CHK121-7720</strain>
    </source>
</reference>
<evidence type="ECO:0000313" key="2">
    <source>
        <dbReference type="EMBL" id="HJG89749.1"/>
    </source>
</evidence>
<protein>
    <recommendedName>
        <fullName evidence="4">DUF4252 domain-containing protein</fullName>
    </recommendedName>
</protein>
<proteinExistence type="predicted"/>
<evidence type="ECO:0008006" key="4">
    <source>
        <dbReference type="Google" id="ProtNLM"/>
    </source>
</evidence>
<dbReference type="AlphaFoldDB" id="A0A921MTD6"/>
<organism evidence="2 3">
    <name type="scientific">Barnesiella viscericola</name>
    <dbReference type="NCBI Taxonomy" id="397865"/>
    <lineage>
        <taxon>Bacteria</taxon>
        <taxon>Pseudomonadati</taxon>
        <taxon>Bacteroidota</taxon>
        <taxon>Bacteroidia</taxon>
        <taxon>Bacteroidales</taxon>
        <taxon>Barnesiellaceae</taxon>
        <taxon>Barnesiella</taxon>
    </lineage>
</organism>
<keyword evidence="1" id="KW-0732">Signal</keyword>
<dbReference type="RefSeq" id="WP_273306809.1">
    <property type="nucleotide sequence ID" value="NZ_CALUJX010000005.1"/>
</dbReference>
<sequence>MKRYMALLFLFCPLLAFSQIICEKADSIKIKHFSFDVYTAVDTPRRLFDNHFEKGKGSYPYFLKKLSYSEIQQLCQNLLQLNVLPDSLIKIRPYDCMKKTVTTKRGNTVDLDIDPLDVRGKIEIYSQGNLLVVWYDERFVDMENNRYYMSDNLKRMLNCWFD</sequence>
<dbReference type="EMBL" id="DYUD01000025">
    <property type="protein sequence ID" value="HJG89749.1"/>
    <property type="molecule type" value="Genomic_DNA"/>
</dbReference>
<reference evidence="2" key="2">
    <citation type="submission" date="2021-09" db="EMBL/GenBank/DDBJ databases">
        <authorList>
            <person name="Gilroy R."/>
        </authorList>
    </citation>
    <scope>NUCLEOTIDE SEQUENCE</scope>
    <source>
        <strain evidence="2">CHK121-7720</strain>
    </source>
</reference>
<evidence type="ECO:0000313" key="3">
    <source>
        <dbReference type="Proteomes" id="UP000757103"/>
    </source>
</evidence>
<dbReference type="Proteomes" id="UP000757103">
    <property type="component" value="Unassembled WGS sequence"/>
</dbReference>
<accession>A0A921MTD6</accession>
<comment type="caution">
    <text evidence="2">The sequence shown here is derived from an EMBL/GenBank/DDBJ whole genome shotgun (WGS) entry which is preliminary data.</text>
</comment>
<name>A0A921MTD6_9BACT</name>
<feature type="chain" id="PRO_5037043510" description="DUF4252 domain-containing protein" evidence="1">
    <location>
        <begin position="19"/>
        <end position="162"/>
    </location>
</feature>
<gene>
    <name evidence="2" type="ORF">K8U91_09830</name>
</gene>
<evidence type="ECO:0000256" key="1">
    <source>
        <dbReference type="SAM" id="SignalP"/>
    </source>
</evidence>